<name>A0ABQ4TZ17_9HYPH</name>
<evidence type="ECO:0000313" key="2">
    <source>
        <dbReference type="EMBL" id="GJE60505.1"/>
    </source>
</evidence>
<evidence type="ECO:0008006" key="4">
    <source>
        <dbReference type="Google" id="ProtNLM"/>
    </source>
</evidence>
<dbReference type="RefSeq" id="WP_238183122.1">
    <property type="nucleotide sequence ID" value="NZ_BPRB01000141.1"/>
</dbReference>
<reference evidence="2" key="2">
    <citation type="submission" date="2021-08" db="EMBL/GenBank/DDBJ databases">
        <authorList>
            <person name="Tani A."/>
            <person name="Ola A."/>
            <person name="Ogura Y."/>
            <person name="Katsura K."/>
            <person name="Hayashi T."/>
        </authorList>
    </citation>
    <scope>NUCLEOTIDE SEQUENCE</scope>
    <source>
        <strain evidence="2">DSM 23632</strain>
    </source>
</reference>
<reference evidence="2" key="1">
    <citation type="journal article" date="2021" name="Front. Microbiol.">
        <title>Comprehensive Comparative Genomics and Phenotyping of Methylobacterium Species.</title>
        <authorList>
            <person name="Alessa O."/>
            <person name="Ogura Y."/>
            <person name="Fujitani Y."/>
            <person name="Takami H."/>
            <person name="Hayashi T."/>
            <person name="Sahin N."/>
            <person name="Tani A."/>
        </authorList>
    </citation>
    <scope>NUCLEOTIDE SEQUENCE</scope>
    <source>
        <strain evidence="2">DSM 23632</strain>
    </source>
</reference>
<feature type="region of interest" description="Disordered" evidence="1">
    <location>
        <begin position="225"/>
        <end position="245"/>
    </location>
</feature>
<gene>
    <name evidence="2" type="ORF">MPOCJGCO_2617</name>
</gene>
<protein>
    <recommendedName>
        <fullName evidence="4">Homeodomain-like domain-containing protein</fullName>
    </recommendedName>
</protein>
<keyword evidence="3" id="KW-1185">Reference proteome</keyword>
<comment type="caution">
    <text evidence="2">The sequence shown here is derived from an EMBL/GenBank/DDBJ whole genome shotgun (WGS) entry which is preliminary data.</text>
</comment>
<dbReference type="Proteomes" id="UP001055057">
    <property type="component" value="Unassembled WGS sequence"/>
</dbReference>
<evidence type="ECO:0000256" key="1">
    <source>
        <dbReference type="SAM" id="MobiDB-lite"/>
    </source>
</evidence>
<dbReference type="EMBL" id="BPRB01000141">
    <property type="protein sequence ID" value="GJE60505.1"/>
    <property type="molecule type" value="Genomic_DNA"/>
</dbReference>
<organism evidence="2 3">
    <name type="scientific">Methylobacterium trifolii</name>
    <dbReference type="NCBI Taxonomy" id="1003092"/>
    <lineage>
        <taxon>Bacteria</taxon>
        <taxon>Pseudomonadati</taxon>
        <taxon>Pseudomonadota</taxon>
        <taxon>Alphaproteobacteria</taxon>
        <taxon>Hyphomicrobiales</taxon>
        <taxon>Methylobacteriaceae</taxon>
        <taxon>Methylobacterium</taxon>
    </lineage>
</organism>
<proteinExistence type="predicted"/>
<sequence>MLQKCEETAVRALFTPLPPEIHAEAERLLRETDLTMVAIGAQLGISPKTVSTWNARSGWRKPRRLSQLSPANWPLTRREAIARLYYEPRNDPGDLAEACGVRRGTARALFLALGLSLRRPARSNPPPVALDAATAADAPALRAALRGHVARQIAAFDAALQGASAAVIDSARVLRDLGGLKRLLDDLSAETGGGDGGGAQVAPEVLDLPALRAEIARRYARFAGEPAPAGLPGEPAGAPAARPLP</sequence>
<accession>A0ABQ4TZ17</accession>
<evidence type="ECO:0000313" key="3">
    <source>
        <dbReference type="Proteomes" id="UP001055057"/>
    </source>
</evidence>